<protein>
    <submittedName>
        <fullName evidence="1">Uncharacterized protein</fullName>
    </submittedName>
</protein>
<sequence>MGWPQLVVPADVAPVGCCPCEEHRPPLRIAAPVSDAGLPCGLALAAAGHPLAGGLSRGLAVGGRPCMGADCTSSSLPSLQKRSKNA</sequence>
<proteinExistence type="predicted"/>
<reference evidence="1 2" key="1">
    <citation type="journal article" date="2014" name="Agronomy (Basel)">
        <title>A Draft Genome Sequence for Ensete ventricosum, the Drought-Tolerant Tree Against Hunger.</title>
        <authorList>
            <person name="Harrison J."/>
            <person name="Moore K.A."/>
            <person name="Paszkiewicz K."/>
            <person name="Jones T."/>
            <person name="Grant M."/>
            <person name="Ambacheew D."/>
            <person name="Muzemil S."/>
            <person name="Studholme D.J."/>
        </authorList>
    </citation>
    <scope>NUCLEOTIDE SEQUENCE [LARGE SCALE GENOMIC DNA]</scope>
</reference>
<evidence type="ECO:0000313" key="2">
    <source>
        <dbReference type="Proteomes" id="UP000287651"/>
    </source>
</evidence>
<accession>A0A426WXK7</accession>
<gene>
    <name evidence="1" type="ORF">B296_00036287</name>
</gene>
<dbReference type="AlphaFoldDB" id="A0A426WXK7"/>
<dbReference type="Proteomes" id="UP000287651">
    <property type="component" value="Unassembled WGS sequence"/>
</dbReference>
<evidence type="ECO:0000313" key="1">
    <source>
        <dbReference type="EMBL" id="RRT32016.1"/>
    </source>
</evidence>
<name>A0A426WXK7_ENSVE</name>
<organism evidence="1 2">
    <name type="scientific">Ensete ventricosum</name>
    <name type="common">Abyssinian banana</name>
    <name type="synonym">Musa ensete</name>
    <dbReference type="NCBI Taxonomy" id="4639"/>
    <lineage>
        <taxon>Eukaryota</taxon>
        <taxon>Viridiplantae</taxon>
        <taxon>Streptophyta</taxon>
        <taxon>Embryophyta</taxon>
        <taxon>Tracheophyta</taxon>
        <taxon>Spermatophyta</taxon>
        <taxon>Magnoliopsida</taxon>
        <taxon>Liliopsida</taxon>
        <taxon>Zingiberales</taxon>
        <taxon>Musaceae</taxon>
        <taxon>Ensete</taxon>
    </lineage>
</organism>
<comment type="caution">
    <text evidence="1">The sequence shown here is derived from an EMBL/GenBank/DDBJ whole genome shotgun (WGS) entry which is preliminary data.</text>
</comment>
<dbReference type="EMBL" id="AMZH03034304">
    <property type="protein sequence ID" value="RRT32016.1"/>
    <property type="molecule type" value="Genomic_DNA"/>
</dbReference>